<keyword evidence="2" id="KW-1185">Reference proteome</keyword>
<proteinExistence type="predicted"/>
<accession>A0A445IER9</accession>
<protein>
    <submittedName>
        <fullName evidence="1">Uncharacterized protein</fullName>
    </submittedName>
</protein>
<organism evidence="1 2">
    <name type="scientific">Glycine soja</name>
    <name type="common">Wild soybean</name>
    <dbReference type="NCBI Taxonomy" id="3848"/>
    <lineage>
        <taxon>Eukaryota</taxon>
        <taxon>Viridiplantae</taxon>
        <taxon>Streptophyta</taxon>
        <taxon>Embryophyta</taxon>
        <taxon>Tracheophyta</taxon>
        <taxon>Spermatophyta</taxon>
        <taxon>Magnoliopsida</taxon>
        <taxon>eudicotyledons</taxon>
        <taxon>Gunneridae</taxon>
        <taxon>Pentapetalae</taxon>
        <taxon>rosids</taxon>
        <taxon>fabids</taxon>
        <taxon>Fabales</taxon>
        <taxon>Fabaceae</taxon>
        <taxon>Papilionoideae</taxon>
        <taxon>50 kb inversion clade</taxon>
        <taxon>NPAAA clade</taxon>
        <taxon>indigoferoid/millettioid clade</taxon>
        <taxon>Phaseoleae</taxon>
        <taxon>Glycine</taxon>
        <taxon>Glycine subgen. Soja</taxon>
    </lineage>
</organism>
<dbReference type="PANTHER" id="PTHR32472">
    <property type="entry name" value="DNA REPAIR PROTEIN RADA"/>
    <property type="match status" value="1"/>
</dbReference>
<sequence length="250" mass="27902">MTRLLRTIFIAQKLHLRNPKCIFPLLLRSQQRKPAAVGAWKWWGQCPECQIVGTMNEFRESKLTGTKSSGGLAVSEDPVGSWLPQRPQELRPLKLEEINRRFNYQQWRIPLSGSFGNEVSTVLGGGLVPEKSTFGCPWLTLSFIVVLKIAAMIAKECSDDEGPPVVYVSGEEMGIGACQLIGSMDLIETMQPRVPRIDKRVNTLAKLGYRMCVVPKQAEKLLETEGLGKMKVLGCEVLKEVINAVFSRDN</sequence>
<name>A0A445IER9_GLYSO</name>
<gene>
    <name evidence="1" type="ORF">D0Y65_032723</name>
</gene>
<evidence type="ECO:0000313" key="2">
    <source>
        <dbReference type="Proteomes" id="UP000289340"/>
    </source>
</evidence>
<dbReference type="PANTHER" id="PTHR32472:SF19">
    <property type="entry name" value="DNA REPAIR-LIKE PROTEINRADA"/>
    <property type="match status" value="1"/>
</dbReference>
<dbReference type="Proteomes" id="UP000289340">
    <property type="component" value="Chromosome 11"/>
</dbReference>
<dbReference type="GO" id="GO:0000725">
    <property type="term" value="P:recombinational repair"/>
    <property type="evidence" value="ECO:0007669"/>
    <property type="project" value="TreeGrafter"/>
</dbReference>
<dbReference type="AlphaFoldDB" id="A0A445IER9"/>
<dbReference type="EMBL" id="QZWG01000011">
    <property type="protein sequence ID" value="RZB84550.1"/>
    <property type="molecule type" value="Genomic_DNA"/>
</dbReference>
<evidence type="ECO:0000313" key="1">
    <source>
        <dbReference type="EMBL" id="RZB84550.1"/>
    </source>
</evidence>
<reference evidence="1 2" key="1">
    <citation type="submission" date="2018-09" db="EMBL/GenBank/DDBJ databases">
        <title>A high-quality reference genome of wild soybean provides a powerful tool to mine soybean genomes.</title>
        <authorList>
            <person name="Xie M."/>
            <person name="Chung C.Y.L."/>
            <person name="Li M.-W."/>
            <person name="Wong F.-L."/>
            <person name="Chan T.-F."/>
            <person name="Lam H.-M."/>
        </authorList>
    </citation>
    <scope>NUCLEOTIDE SEQUENCE [LARGE SCALE GENOMIC DNA]</scope>
    <source>
        <strain evidence="2">cv. W05</strain>
        <tissue evidence="1">Hypocotyl of etiolated seedlings</tissue>
    </source>
</reference>
<comment type="caution">
    <text evidence="1">The sequence shown here is derived from an EMBL/GenBank/DDBJ whole genome shotgun (WGS) entry which is preliminary data.</text>
</comment>